<dbReference type="AlphaFoldDB" id="A0A2R4NDF7"/>
<proteinExistence type="predicted"/>
<geneLocation type="plasmid" evidence="1">
    <name>p160070-CTXM</name>
</geneLocation>
<protein>
    <submittedName>
        <fullName evidence="1">Uncharacterized protein</fullName>
    </submittedName>
</protein>
<dbReference type="EMBL" id="MG288677">
    <property type="protein sequence ID" value="AVX34196.1"/>
    <property type="molecule type" value="Genomic_DNA"/>
</dbReference>
<sequence length="46" mass="5456">MLPAGLRRSRRLLSRRKKKARIDRAFFFPLRGRFSYYSALLLAISV</sequence>
<reference evidence="1" key="1">
    <citation type="submission" date="2017-10" db="EMBL/GenBank/DDBJ databases">
        <title>Klebsiella pneumoniae strain F160070 plasmid p160070-CTXM, complete sequence.</title>
        <authorList>
            <person name="Zhang D."/>
            <person name="Zhao Y."/>
            <person name="An H."/>
            <person name="Feng J."/>
            <person name="Zhan Z."/>
            <person name="Yin Z."/>
            <person name="Zhou D."/>
        </authorList>
    </citation>
    <scope>NUCLEOTIDE SEQUENCE</scope>
    <source>
        <strain evidence="1">F160070</strain>
        <plasmid evidence="1">p160070-CTXM</plasmid>
    </source>
</reference>
<keyword evidence="1" id="KW-0614">Plasmid</keyword>
<name>A0A2R4NDF7_KLEPN</name>
<accession>A0A2R4NDF7</accession>
<evidence type="ECO:0000313" key="1">
    <source>
        <dbReference type="EMBL" id="AVX34196.1"/>
    </source>
</evidence>
<organism evidence="1">
    <name type="scientific">Klebsiella pneumoniae</name>
    <dbReference type="NCBI Taxonomy" id="573"/>
    <lineage>
        <taxon>Bacteria</taxon>
        <taxon>Pseudomonadati</taxon>
        <taxon>Pseudomonadota</taxon>
        <taxon>Gammaproteobacteria</taxon>
        <taxon>Enterobacterales</taxon>
        <taxon>Enterobacteriaceae</taxon>
        <taxon>Klebsiella/Raoultella group</taxon>
        <taxon>Klebsiella</taxon>
        <taxon>Klebsiella pneumoniae complex</taxon>
    </lineage>
</organism>